<dbReference type="EMBL" id="LN899821">
    <property type="protein sequence ID" value="CUV16957.1"/>
    <property type="molecule type" value="Genomic_DNA"/>
</dbReference>
<evidence type="ECO:0000313" key="1">
    <source>
        <dbReference type="EMBL" id="CUV16957.1"/>
    </source>
</evidence>
<organism evidence="1">
    <name type="scientific">Ralstonia solanacearum</name>
    <name type="common">Pseudomonas solanacearum</name>
    <dbReference type="NCBI Taxonomy" id="305"/>
    <lineage>
        <taxon>Bacteria</taxon>
        <taxon>Pseudomonadati</taxon>
        <taxon>Pseudomonadota</taxon>
        <taxon>Betaproteobacteria</taxon>
        <taxon>Burkholderiales</taxon>
        <taxon>Burkholderiaceae</taxon>
        <taxon>Ralstonia</taxon>
        <taxon>Ralstonia solanacearum species complex</taxon>
    </lineage>
</organism>
<sequence length="407" mass="45975">MIFDRLFESRSSIENPEVPLTGRNLQEWLHGDGAATVTEQTAMRLTAVYSCINVLSTALAQLPAVVLRRQGDNIKPATDHPAYYLLHDEPNAWQTSYKWRETKQAHVCGWGNGYSVIRRNRAGEVVELQRSLPWQTALVRIGNRWAYSTLDEDDYPLAVAPEDMIHIRALGSDGRMGISPIRQHAETIGLGLSVQRYGKEFFDGGGRPTGLLTVKGDLQDKSWERLKSFWAKAVARLKQSDNKTLLLPADLDYKSISIAPEDAQYLETRKFNRSEIASLYNVPGHMINDLERATFSNISEQGVGFVRYTMMPWVMNWEQEINRKVFTPAERRAGYYVKLNLAALLRGTPKERAEFYHYGITDGWLDRNEVRALEDLNPREGLSELLISVNAKSASEAAPPPAPLTQP</sequence>
<protein>
    <submittedName>
        <fullName evidence="1">Uncharacterized protein</fullName>
    </submittedName>
</protein>
<proteinExistence type="predicted"/>
<dbReference type="NCBIfam" id="TIGR01537">
    <property type="entry name" value="portal_HK97"/>
    <property type="match status" value="1"/>
</dbReference>
<dbReference type="InterPro" id="IPR006944">
    <property type="entry name" value="Phage/GTA_portal"/>
</dbReference>
<dbReference type="AlphaFoldDB" id="A0A0K1ZKM9"/>
<dbReference type="PATRIC" id="fig|305.92.peg.1794"/>
<gene>
    <name evidence="1" type="ORF">PSS4_v1_200036</name>
</gene>
<accession>A0A0K1ZKM9</accession>
<reference evidence="1" key="1">
    <citation type="submission" date="2015-10" db="EMBL/GenBank/DDBJ databases">
        <authorList>
            <person name="Gilbert D.G."/>
        </authorList>
    </citation>
    <scope>NUCLEOTIDE SEQUENCE</scope>
    <source>
        <strain evidence="1">Phyl III-seqv23</strain>
    </source>
</reference>
<dbReference type="Pfam" id="PF04860">
    <property type="entry name" value="Phage_portal"/>
    <property type="match status" value="1"/>
</dbReference>
<name>A0A0K1ZKM9_RALSL</name>
<dbReference type="InterPro" id="IPR006427">
    <property type="entry name" value="Portal_HK97"/>
</dbReference>